<protein>
    <recommendedName>
        <fullName evidence="4">DUF429 domain-containing protein</fullName>
    </recommendedName>
</protein>
<evidence type="ECO:0000313" key="3">
    <source>
        <dbReference type="Proteomes" id="UP000654452"/>
    </source>
</evidence>
<dbReference type="Proteomes" id="UP000654452">
    <property type="component" value="Unassembled WGS sequence"/>
</dbReference>
<evidence type="ECO:0008006" key="4">
    <source>
        <dbReference type="Google" id="ProtNLM"/>
    </source>
</evidence>
<proteinExistence type="predicted"/>
<comment type="caution">
    <text evidence="2">The sequence shown here is derived from an EMBL/GenBank/DDBJ whole genome shotgun (WGS) entry which is preliminary data.</text>
</comment>
<accession>A0ABS1I3D4</accession>
<gene>
    <name evidence="2" type="ORF">JJL56_21750</name>
</gene>
<keyword evidence="3" id="KW-1185">Reference proteome</keyword>
<sequence length="146" mass="15387">MDWLAIVVGFDVSEQVASVSAPVSVADVPDSAGLADDLQAAWNAPTVTLELQHGIPGDGRPHEGALGRPAPHPIRELEDVGVKVPHHAVDAAPPLEDLEDELKAVARPLVGILDDLPRGPADEAARHRKAEVPALGLIPMPVRDRT</sequence>
<evidence type="ECO:0000313" key="2">
    <source>
        <dbReference type="EMBL" id="MBK4721485.1"/>
    </source>
</evidence>
<dbReference type="EMBL" id="JAEPIV010000015">
    <property type="protein sequence ID" value="MBK4721485.1"/>
    <property type="molecule type" value="Genomic_DNA"/>
</dbReference>
<name>A0ABS1I3D4_9PROT</name>
<reference evidence="2 3" key="1">
    <citation type="submission" date="2021-01" db="EMBL/GenBank/DDBJ databases">
        <title>Azospirillum sp. YIM DDC1 draft genome.</title>
        <authorList>
            <person name="Wang Y.-X."/>
        </authorList>
    </citation>
    <scope>NUCLEOTIDE SEQUENCE [LARGE SCALE GENOMIC DNA]</scope>
    <source>
        <strain evidence="2 3">YIM DDC1</strain>
    </source>
</reference>
<evidence type="ECO:0000256" key="1">
    <source>
        <dbReference type="SAM" id="MobiDB-lite"/>
    </source>
</evidence>
<feature type="region of interest" description="Disordered" evidence="1">
    <location>
        <begin position="52"/>
        <end position="73"/>
    </location>
</feature>
<organism evidence="2 3">
    <name type="scientific">Azospirillum aestuarii</name>
    <dbReference type="NCBI Taxonomy" id="2802052"/>
    <lineage>
        <taxon>Bacteria</taxon>
        <taxon>Pseudomonadati</taxon>
        <taxon>Pseudomonadota</taxon>
        <taxon>Alphaproteobacteria</taxon>
        <taxon>Rhodospirillales</taxon>
        <taxon>Azospirillaceae</taxon>
        <taxon>Azospirillum</taxon>
    </lineage>
</organism>
<dbReference type="RefSeq" id="WP_200486342.1">
    <property type="nucleotide sequence ID" value="NZ_JAEPIV010000015.1"/>
</dbReference>